<dbReference type="GO" id="GO:0005737">
    <property type="term" value="C:cytoplasm"/>
    <property type="evidence" value="ECO:0007669"/>
    <property type="project" value="TreeGrafter"/>
</dbReference>
<dbReference type="PROSITE" id="PS50072">
    <property type="entry name" value="CSA_PPIASE_2"/>
    <property type="match status" value="1"/>
</dbReference>
<sequence>MAIGLLPVDPTNSVIFAVINPYNALSSTLDLVIGSPIFQDLIFQSGVYLGSDHLPVILAFPQRQSLDGKICIMFSPVSFTRFNIFKASAAFSALSGALFMSTSSTQVKSLPKVYFDVESNGKPLGRIIMEAFILKIINRFTMLRSDIVPKTTENFSQLCTGENGFGYKGSKFHRIIPKFMIQGGDFTRGDGTGGKSIYGVQFKDENFSLKHTEAGLLSMANAGPHTNGSQFFITTVPCPWLDGKHVVFGKVTEGMDVVKSLESLGTKSGKPKQLVIIKDCNKLE</sequence>
<dbReference type="EMBL" id="SEYY01022995">
    <property type="protein sequence ID" value="KAB7495144.1"/>
    <property type="molecule type" value="Genomic_DNA"/>
</dbReference>
<name>A0A5N5SM29_9CRUS</name>
<keyword evidence="3 5" id="KW-0697">Rotamase</keyword>
<dbReference type="GO" id="GO:0003755">
    <property type="term" value="F:peptidyl-prolyl cis-trans isomerase activity"/>
    <property type="evidence" value="ECO:0007669"/>
    <property type="project" value="UniProtKB-UniRule"/>
</dbReference>
<protein>
    <recommendedName>
        <fullName evidence="5">Peptidyl-prolyl cis-trans isomerase</fullName>
        <shortName evidence="5">PPIase</shortName>
        <ecNumber evidence="5">5.2.1.8</ecNumber>
    </recommendedName>
</protein>
<dbReference type="AlphaFoldDB" id="A0A5N5SM29"/>
<dbReference type="SUPFAM" id="SSF50891">
    <property type="entry name" value="Cyclophilin-like"/>
    <property type="match status" value="1"/>
</dbReference>
<evidence type="ECO:0000313" key="8">
    <source>
        <dbReference type="Proteomes" id="UP000326759"/>
    </source>
</evidence>
<dbReference type="GO" id="GO:0006457">
    <property type="term" value="P:protein folding"/>
    <property type="evidence" value="ECO:0007669"/>
    <property type="project" value="InterPro"/>
</dbReference>
<comment type="function">
    <text evidence="2 5">PPIases accelerate the folding of proteins. It catalyzes the cis-trans isomerization of proline imidic peptide bonds in oligopeptides.</text>
</comment>
<dbReference type="Proteomes" id="UP000326759">
    <property type="component" value="Unassembled WGS sequence"/>
</dbReference>
<dbReference type="CDD" id="cd01926">
    <property type="entry name" value="cyclophilin_ABH_like"/>
    <property type="match status" value="1"/>
</dbReference>
<evidence type="ECO:0000256" key="2">
    <source>
        <dbReference type="ARBA" id="ARBA00002388"/>
    </source>
</evidence>
<dbReference type="GO" id="GO:0016018">
    <property type="term" value="F:cyclosporin A binding"/>
    <property type="evidence" value="ECO:0007669"/>
    <property type="project" value="TreeGrafter"/>
</dbReference>
<dbReference type="PROSITE" id="PS00170">
    <property type="entry name" value="CSA_PPIASE_1"/>
    <property type="match status" value="1"/>
</dbReference>
<dbReference type="InterPro" id="IPR002130">
    <property type="entry name" value="Cyclophilin-type_PPIase_dom"/>
</dbReference>
<reference evidence="7 8" key="1">
    <citation type="journal article" date="2019" name="PLoS Biol.">
        <title>Sex chromosomes control vertical transmission of feminizing Wolbachia symbionts in an isopod.</title>
        <authorList>
            <person name="Becking T."/>
            <person name="Chebbi M.A."/>
            <person name="Giraud I."/>
            <person name="Moumen B."/>
            <person name="Laverre T."/>
            <person name="Caubet Y."/>
            <person name="Peccoud J."/>
            <person name="Gilbert C."/>
            <person name="Cordaux R."/>
        </authorList>
    </citation>
    <scope>NUCLEOTIDE SEQUENCE [LARGE SCALE GENOMIC DNA]</scope>
    <source>
        <strain evidence="7">ANa2</strain>
        <tissue evidence="7">Whole body excluding digestive tract and cuticle</tissue>
    </source>
</reference>
<dbReference type="PRINTS" id="PR00153">
    <property type="entry name" value="CSAPPISMRASE"/>
</dbReference>
<organism evidence="7 8">
    <name type="scientific">Armadillidium nasatum</name>
    <dbReference type="NCBI Taxonomy" id="96803"/>
    <lineage>
        <taxon>Eukaryota</taxon>
        <taxon>Metazoa</taxon>
        <taxon>Ecdysozoa</taxon>
        <taxon>Arthropoda</taxon>
        <taxon>Crustacea</taxon>
        <taxon>Multicrustacea</taxon>
        <taxon>Malacostraca</taxon>
        <taxon>Eumalacostraca</taxon>
        <taxon>Peracarida</taxon>
        <taxon>Isopoda</taxon>
        <taxon>Oniscidea</taxon>
        <taxon>Crinocheta</taxon>
        <taxon>Armadillidiidae</taxon>
        <taxon>Armadillidium</taxon>
    </lineage>
</organism>
<keyword evidence="4 5" id="KW-0413">Isomerase</keyword>
<comment type="catalytic activity">
    <reaction evidence="1 5">
        <text>[protein]-peptidylproline (omega=180) = [protein]-peptidylproline (omega=0)</text>
        <dbReference type="Rhea" id="RHEA:16237"/>
        <dbReference type="Rhea" id="RHEA-COMP:10747"/>
        <dbReference type="Rhea" id="RHEA-COMP:10748"/>
        <dbReference type="ChEBI" id="CHEBI:83833"/>
        <dbReference type="ChEBI" id="CHEBI:83834"/>
        <dbReference type="EC" id="5.2.1.8"/>
    </reaction>
</comment>
<dbReference type="PANTHER" id="PTHR11071:SF561">
    <property type="entry name" value="PEPTIDYL-PROLYL CIS-TRANS ISOMERASE D-RELATED"/>
    <property type="match status" value="1"/>
</dbReference>
<comment type="caution">
    <text evidence="7">The sequence shown here is derived from an EMBL/GenBank/DDBJ whole genome shotgun (WGS) entry which is preliminary data.</text>
</comment>
<evidence type="ECO:0000256" key="3">
    <source>
        <dbReference type="ARBA" id="ARBA00023110"/>
    </source>
</evidence>
<evidence type="ECO:0000256" key="5">
    <source>
        <dbReference type="RuleBase" id="RU363019"/>
    </source>
</evidence>
<feature type="domain" description="PPIase cyclophilin-type" evidence="6">
    <location>
        <begin position="114"/>
        <end position="282"/>
    </location>
</feature>
<evidence type="ECO:0000256" key="1">
    <source>
        <dbReference type="ARBA" id="ARBA00000971"/>
    </source>
</evidence>
<dbReference type="InterPro" id="IPR020892">
    <property type="entry name" value="Cyclophilin-type_PPIase_CS"/>
</dbReference>
<comment type="similarity">
    <text evidence="5">Belongs to the cyclophilin-type PPIase family.</text>
</comment>
<evidence type="ECO:0000259" key="6">
    <source>
        <dbReference type="PROSITE" id="PS50072"/>
    </source>
</evidence>
<keyword evidence="8" id="KW-1185">Reference proteome</keyword>
<evidence type="ECO:0000313" key="7">
    <source>
        <dbReference type="EMBL" id="KAB7495144.1"/>
    </source>
</evidence>
<dbReference type="FunFam" id="2.40.100.10:FF:000013">
    <property type="entry name" value="Peptidyl-prolyl cis-trans isomerase"/>
    <property type="match status" value="1"/>
</dbReference>
<dbReference type="InterPro" id="IPR029000">
    <property type="entry name" value="Cyclophilin-like_dom_sf"/>
</dbReference>
<dbReference type="Pfam" id="PF00160">
    <property type="entry name" value="Pro_isomerase"/>
    <property type="match status" value="1"/>
</dbReference>
<dbReference type="EC" id="5.2.1.8" evidence="5"/>
<proteinExistence type="inferred from homology"/>
<dbReference type="Gene3D" id="2.40.100.10">
    <property type="entry name" value="Cyclophilin-like"/>
    <property type="match status" value="1"/>
</dbReference>
<dbReference type="PANTHER" id="PTHR11071">
    <property type="entry name" value="PEPTIDYL-PROLYL CIS-TRANS ISOMERASE"/>
    <property type="match status" value="1"/>
</dbReference>
<evidence type="ECO:0000256" key="4">
    <source>
        <dbReference type="ARBA" id="ARBA00023235"/>
    </source>
</evidence>
<accession>A0A5N5SM29</accession>
<gene>
    <name evidence="7" type="primary">cyp2</name>
    <name evidence="7" type="ORF">Anas_10188</name>
</gene>
<dbReference type="OrthoDB" id="193499at2759"/>